<dbReference type="AlphaFoldDB" id="A0A7S4FZB0"/>
<proteinExistence type="predicted"/>
<sequence>MLLVISRAFIQNPAKEKGSYLVLMPLTFVYTHFQLVSKAVSSSNSSSRSMGGHFGAGQVWVSWMRGGEAKGFGSGSHDGIQKVGHGTWQCLGEMQQIVWGDQQWPNCPGSSMSIPKHRRSARCTCGVGFPQHSVH</sequence>
<dbReference type="EMBL" id="HBJA01089987">
    <property type="protein sequence ID" value="CAE0820157.1"/>
    <property type="molecule type" value="Transcribed_RNA"/>
</dbReference>
<evidence type="ECO:0000313" key="1">
    <source>
        <dbReference type="EMBL" id="CAE0820157.1"/>
    </source>
</evidence>
<gene>
    <name evidence="1" type="ORF">EGYM00163_LOCUS31327</name>
</gene>
<name>A0A7S4FZB0_9EUGL</name>
<accession>A0A7S4FZB0</accession>
<reference evidence="1" key="1">
    <citation type="submission" date="2021-01" db="EMBL/GenBank/DDBJ databases">
        <authorList>
            <person name="Corre E."/>
            <person name="Pelletier E."/>
            <person name="Niang G."/>
            <person name="Scheremetjew M."/>
            <person name="Finn R."/>
            <person name="Kale V."/>
            <person name="Holt S."/>
            <person name="Cochrane G."/>
            <person name="Meng A."/>
            <person name="Brown T."/>
            <person name="Cohen L."/>
        </authorList>
    </citation>
    <scope>NUCLEOTIDE SEQUENCE</scope>
    <source>
        <strain evidence="1">CCMP1594</strain>
    </source>
</reference>
<organism evidence="1">
    <name type="scientific">Eutreptiella gymnastica</name>
    <dbReference type="NCBI Taxonomy" id="73025"/>
    <lineage>
        <taxon>Eukaryota</taxon>
        <taxon>Discoba</taxon>
        <taxon>Euglenozoa</taxon>
        <taxon>Euglenida</taxon>
        <taxon>Spirocuta</taxon>
        <taxon>Euglenophyceae</taxon>
        <taxon>Eutreptiales</taxon>
        <taxon>Eutreptiaceae</taxon>
        <taxon>Eutreptiella</taxon>
    </lineage>
</organism>
<protein>
    <submittedName>
        <fullName evidence="1">Uncharacterized protein</fullName>
    </submittedName>
</protein>